<dbReference type="InterPro" id="IPR052336">
    <property type="entry name" value="MlaD_Phospholipid_Transporter"/>
</dbReference>
<accession>A0AAD1H8C4</accession>
<sequence length="317" mass="34071">MKLRDILSFTVFGLITAFAISYIGSFGVRVGPPEHRTNLSMSVPDINGLVADASVLLRGVAVGKVTRIESAVDHATVHFYVDGAYPIPVDSDVRLDNLSALGEAYIGLLPRTDTGPVLQDGQHIATEAVHVPPAISELATSVVRVLDQLDPDQLQRIIGEADTALPDPKQVLPNLERASLVLRNMADSRNGRGQQVLENFQTLLRNASWAGPTLADVAPRLRDTGEYAQSMISGMSLVVIDNNPEHMARTGDLLDRIQGFLDDRGPDIKVLAQALLPKFHGIGGALMNFDTAQILENALAATPEDGAITLHVTIPEN</sequence>
<evidence type="ECO:0000313" key="2">
    <source>
        <dbReference type="EMBL" id="BBX00050.1"/>
    </source>
</evidence>
<protein>
    <recommendedName>
        <fullName evidence="1">Mce/MlaD domain-containing protein</fullName>
    </recommendedName>
</protein>
<dbReference type="PANTHER" id="PTHR33371:SF16">
    <property type="entry name" value="MCE-FAMILY PROTEIN MCE3F"/>
    <property type="match status" value="1"/>
</dbReference>
<dbReference type="GO" id="GO:0005576">
    <property type="term" value="C:extracellular region"/>
    <property type="evidence" value="ECO:0007669"/>
    <property type="project" value="TreeGrafter"/>
</dbReference>
<dbReference type="AlphaFoldDB" id="A0AAD1H8C4"/>
<dbReference type="RefSeq" id="WP_083156577.1">
    <property type="nucleotide sequence ID" value="NZ_AP022560.1"/>
</dbReference>
<dbReference type="EMBL" id="AP022560">
    <property type="protein sequence ID" value="BBX00050.1"/>
    <property type="molecule type" value="Genomic_DNA"/>
</dbReference>
<evidence type="ECO:0000313" key="3">
    <source>
        <dbReference type="Proteomes" id="UP000466681"/>
    </source>
</evidence>
<dbReference type="Proteomes" id="UP000466681">
    <property type="component" value="Chromosome"/>
</dbReference>
<dbReference type="InterPro" id="IPR003399">
    <property type="entry name" value="Mce/MlaD"/>
</dbReference>
<dbReference type="Pfam" id="PF02470">
    <property type="entry name" value="MlaD"/>
    <property type="match status" value="1"/>
</dbReference>
<dbReference type="KEGG" id="mmor:MMOR_09860"/>
<evidence type="ECO:0000259" key="1">
    <source>
        <dbReference type="Pfam" id="PF02470"/>
    </source>
</evidence>
<dbReference type="PANTHER" id="PTHR33371">
    <property type="entry name" value="INTERMEMBRANE PHOSPHOLIPID TRANSPORT SYSTEM BINDING PROTEIN MLAD-RELATED"/>
    <property type="match status" value="1"/>
</dbReference>
<gene>
    <name evidence="2" type="ORF">MMOR_09860</name>
</gene>
<proteinExistence type="predicted"/>
<organism evidence="2 3">
    <name type="scientific">Mycolicibacterium moriokaense</name>
    <dbReference type="NCBI Taxonomy" id="39691"/>
    <lineage>
        <taxon>Bacteria</taxon>
        <taxon>Bacillati</taxon>
        <taxon>Actinomycetota</taxon>
        <taxon>Actinomycetes</taxon>
        <taxon>Mycobacteriales</taxon>
        <taxon>Mycobacteriaceae</taxon>
        <taxon>Mycolicibacterium</taxon>
    </lineage>
</organism>
<keyword evidence="3" id="KW-1185">Reference proteome</keyword>
<reference evidence="2 3" key="1">
    <citation type="journal article" date="2019" name="Emerg. Microbes Infect.">
        <title>Comprehensive subspecies identification of 175 nontuberculous mycobacteria species based on 7547 genomic profiles.</title>
        <authorList>
            <person name="Matsumoto Y."/>
            <person name="Kinjo T."/>
            <person name="Motooka D."/>
            <person name="Nabeya D."/>
            <person name="Jung N."/>
            <person name="Uechi K."/>
            <person name="Horii T."/>
            <person name="Iida T."/>
            <person name="Fujita J."/>
            <person name="Nakamura S."/>
        </authorList>
    </citation>
    <scope>NUCLEOTIDE SEQUENCE [LARGE SCALE GENOMIC DNA]</scope>
    <source>
        <strain evidence="2 3">JCM 6375</strain>
    </source>
</reference>
<name>A0AAD1H8C4_9MYCO</name>
<feature type="domain" description="Mce/MlaD" evidence="1">
    <location>
        <begin position="39"/>
        <end position="110"/>
    </location>
</feature>